<sequence length="623" mass="70362">MVSADLASVEILSIPRKKTWSKEAVLEALALTVNKDPTAYAYQFQDDPYLSPRSSTDFKLFSLSQASGRAAAKFFVNNHSKFFTKDFAEPPIPCLMPETVAPHLEEVSEEALRERVQLRKVTAAVELYDQLLQTGTAISMETTHQLLDLICFYGDRDPAPEGGPQTEDTEASAEGRQMNKPSLRQASALKSSWKENNNAERIFKLLPERDSHSYCTLIRGMVKHGAPSKAFSLYTDLLNNRLVADVHTFNSLLLAASEVRDGHNDKWDLICDLLKQMNQQKVQPNLQTFNAVLKALKHCGHLARAHALQTISEMKALGIAPSLASYHHLLAVFYKASQNTDILQEVLSELMGRSLECRDPDDVHFFSQAMRICLENKDLDLAYNVQSLVEVGENWRLLGDSSKQNIYYGRFFTLLCMMEHVDVVLKWYHCLVPSLYYPRPQGLMDLLQALDTDNRLEMLPSVWKDIRSLAHDNKADLVEELLTLMAREQHAPEVQERFARCALEIKGVFDGDTGRSGPAWSTSSLSSITCLLLRGNRSQQAWDVLQLFRCKNRVPPEGLLEEFLLVCRDEKLPQRAVELVQFSATFCLAVTQKLARSVLADFDLTEEQRTLLSDLEMSAEPCD</sequence>
<feature type="region of interest" description="Disordered" evidence="13">
    <location>
        <begin position="158"/>
        <end position="182"/>
    </location>
</feature>
<dbReference type="EMBL" id="RHFK02000022">
    <property type="protein sequence ID" value="TWW55931.1"/>
    <property type="molecule type" value="Genomic_DNA"/>
</dbReference>
<feature type="repeat" description="PPR" evidence="12">
    <location>
        <begin position="210"/>
        <end position="244"/>
    </location>
</feature>
<comment type="similarity">
    <text evidence="2">Belongs to the mitochondrion-specific ribosomal protein mS39 family.</text>
</comment>
<keyword evidence="3" id="KW-0699">rRNA-binding</keyword>
<keyword evidence="10" id="KW-0687">Ribonucleoprotein</keyword>
<dbReference type="GO" id="GO:0043024">
    <property type="term" value="F:ribosomal small subunit binding"/>
    <property type="evidence" value="ECO:0007669"/>
    <property type="project" value="InterPro"/>
</dbReference>
<evidence type="ECO:0000256" key="9">
    <source>
        <dbReference type="ARBA" id="ARBA00023128"/>
    </source>
</evidence>
<dbReference type="GO" id="GO:0006417">
    <property type="term" value="P:regulation of translation"/>
    <property type="evidence" value="ECO:0007669"/>
    <property type="project" value="UniProtKB-KW"/>
</dbReference>
<dbReference type="Pfam" id="PF22330">
    <property type="entry name" value="Rib_mS39_PPR"/>
    <property type="match status" value="1"/>
</dbReference>
<dbReference type="InterPro" id="IPR037387">
    <property type="entry name" value="PTCD3"/>
</dbReference>
<dbReference type="InterPro" id="IPR033443">
    <property type="entry name" value="PROP1-like_PPR_dom"/>
</dbReference>
<evidence type="ECO:0000256" key="3">
    <source>
        <dbReference type="ARBA" id="ARBA00022730"/>
    </source>
</evidence>
<name>A0A5C6MP08_9TELE</name>
<evidence type="ECO:0000256" key="6">
    <source>
        <dbReference type="ARBA" id="ARBA00022884"/>
    </source>
</evidence>
<proteinExistence type="inferred from homology"/>
<evidence type="ECO:0000256" key="1">
    <source>
        <dbReference type="ARBA" id="ARBA00004173"/>
    </source>
</evidence>
<organism evidence="15 16">
    <name type="scientific">Takifugu flavidus</name>
    <name type="common">sansaifugu</name>
    <dbReference type="NCBI Taxonomy" id="433684"/>
    <lineage>
        <taxon>Eukaryota</taxon>
        <taxon>Metazoa</taxon>
        <taxon>Chordata</taxon>
        <taxon>Craniata</taxon>
        <taxon>Vertebrata</taxon>
        <taxon>Euteleostomi</taxon>
        <taxon>Actinopterygii</taxon>
        <taxon>Neopterygii</taxon>
        <taxon>Teleostei</taxon>
        <taxon>Neoteleostei</taxon>
        <taxon>Acanthomorphata</taxon>
        <taxon>Eupercaria</taxon>
        <taxon>Tetraodontiformes</taxon>
        <taxon>Tetradontoidea</taxon>
        <taxon>Tetraodontidae</taxon>
        <taxon>Takifugu</taxon>
    </lineage>
</organism>
<evidence type="ECO:0000256" key="12">
    <source>
        <dbReference type="PROSITE-ProRule" id="PRU00708"/>
    </source>
</evidence>
<keyword evidence="9" id="KW-0496">Mitochondrion</keyword>
<feature type="domain" description="PROP1-like PPR" evidence="14">
    <location>
        <begin position="228"/>
        <end position="359"/>
    </location>
</feature>
<evidence type="ECO:0000256" key="11">
    <source>
        <dbReference type="ARBA" id="ARBA00035134"/>
    </source>
</evidence>
<evidence type="ECO:0000313" key="16">
    <source>
        <dbReference type="Proteomes" id="UP000324091"/>
    </source>
</evidence>
<protein>
    <recommendedName>
        <fullName evidence="11">Small ribosomal subunit protein mS39</fullName>
    </recommendedName>
</protein>
<dbReference type="GO" id="GO:0005840">
    <property type="term" value="C:ribosome"/>
    <property type="evidence" value="ECO:0007669"/>
    <property type="project" value="UniProtKB-KW"/>
</dbReference>
<keyword evidence="8" id="KW-0689">Ribosomal protein</keyword>
<keyword evidence="7" id="KW-0809">Transit peptide</keyword>
<evidence type="ECO:0000256" key="8">
    <source>
        <dbReference type="ARBA" id="ARBA00022980"/>
    </source>
</evidence>
<accession>A0A5C6MP08</accession>
<dbReference type="InterPro" id="IPR011990">
    <property type="entry name" value="TPR-like_helical_dom_sf"/>
</dbReference>
<dbReference type="GO" id="GO:1990904">
    <property type="term" value="C:ribonucleoprotein complex"/>
    <property type="evidence" value="ECO:0007669"/>
    <property type="project" value="UniProtKB-KW"/>
</dbReference>
<evidence type="ECO:0000256" key="13">
    <source>
        <dbReference type="SAM" id="MobiDB-lite"/>
    </source>
</evidence>
<dbReference type="InterPro" id="IPR002885">
    <property type="entry name" value="PPR_rpt"/>
</dbReference>
<evidence type="ECO:0000256" key="7">
    <source>
        <dbReference type="ARBA" id="ARBA00022946"/>
    </source>
</evidence>
<keyword evidence="6" id="KW-0694">RNA-binding</keyword>
<dbReference type="PANTHER" id="PTHR16276:SF1">
    <property type="entry name" value="SMALL RIBOSOMAL SUBUNIT PROTEIN MS39"/>
    <property type="match status" value="1"/>
</dbReference>
<dbReference type="GO" id="GO:0032543">
    <property type="term" value="P:mitochondrial translation"/>
    <property type="evidence" value="ECO:0007669"/>
    <property type="project" value="InterPro"/>
</dbReference>
<dbReference type="PROSITE" id="PS51375">
    <property type="entry name" value="PPR"/>
    <property type="match status" value="2"/>
</dbReference>
<dbReference type="InterPro" id="IPR055063">
    <property type="entry name" value="Rib_mS39_PPR"/>
</dbReference>
<evidence type="ECO:0000256" key="4">
    <source>
        <dbReference type="ARBA" id="ARBA00022737"/>
    </source>
</evidence>
<dbReference type="Gene3D" id="1.25.40.10">
    <property type="entry name" value="Tetratricopeptide repeat domain"/>
    <property type="match status" value="2"/>
</dbReference>
<keyword evidence="4" id="KW-0677">Repeat</keyword>
<dbReference type="Proteomes" id="UP000324091">
    <property type="component" value="Chromosome 9"/>
</dbReference>
<gene>
    <name evidence="15" type="ORF">D4764_09G0009810</name>
</gene>
<evidence type="ECO:0000256" key="5">
    <source>
        <dbReference type="ARBA" id="ARBA00022845"/>
    </source>
</evidence>
<evidence type="ECO:0000313" key="15">
    <source>
        <dbReference type="EMBL" id="TWW55931.1"/>
    </source>
</evidence>
<keyword evidence="16" id="KW-1185">Reference proteome</keyword>
<dbReference type="NCBIfam" id="TIGR00756">
    <property type="entry name" value="PPR"/>
    <property type="match status" value="1"/>
</dbReference>
<dbReference type="AlphaFoldDB" id="A0A5C6MP08"/>
<comment type="caution">
    <text evidence="15">The sequence shown here is derived from an EMBL/GenBank/DDBJ whole genome shotgun (WGS) entry which is preliminary data.</text>
</comment>
<evidence type="ECO:0000259" key="14">
    <source>
        <dbReference type="Pfam" id="PF17177"/>
    </source>
</evidence>
<reference evidence="15 16" key="1">
    <citation type="submission" date="2019-04" db="EMBL/GenBank/DDBJ databases">
        <title>Chromosome genome assembly for Takifugu flavidus.</title>
        <authorList>
            <person name="Xiao S."/>
        </authorList>
    </citation>
    <scope>NUCLEOTIDE SEQUENCE [LARGE SCALE GENOMIC DNA]</scope>
    <source>
        <strain evidence="15">HTHZ2018</strain>
        <tissue evidence="15">Muscle</tissue>
    </source>
</reference>
<evidence type="ECO:0000256" key="2">
    <source>
        <dbReference type="ARBA" id="ARBA00008551"/>
    </source>
</evidence>
<feature type="repeat" description="PPR" evidence="12">
    <location>
        <begin position="285"/>
        <end position="321"/>
    </location>
</feature>
<dbReference type="PANTHER" id="PTHR16276">
    <property type="entry name" value="PENTATRICOPEPTIDE REPEAT DOMAIN-CONTAINING PROTEIN 3"/>
    <property type="match status" value="1"/>
</dbReference>
<evidence type="ECO:0000256" key="10">
    <source>
        <dbReference type="ARBA" id="ARBA00023274"/>
    </source>
</evidence>
<dbReference type="GO" id="GO:0019843">
    <property type="term" value="F:rRNA binding"/>
    <property type="evidence" value="ECO:0007669"/>
    <property type="project" value="UniProtKB-KW"/>
</dbReference>
<dbReference type="Pfam" id="PF17177">
    <property type="entry name" value="PPR_long"/>
    <property type="match status" value="1"/>
</dbReference>
<dbReference type="GO" id="GO:0005739">
    <property type="term" value="C:mitochondrion"/>
    <property type="evidence" value="ECO:0007669"/>
    <property type="project" value="UniProtKB-SubCell"/>
</dbReference>
<keyword evidence="5" id="KW-0810">Translation regulation</keyword>
<comment type="subcellular location">
    <subcellularLocation>
        <location evidence="1">Mitochondrion</location>
    </subcellularLocation>
</comment>